<evidence type="ECO:0000313" key="3">
    <source>
        <dbReference type="Proteomes" id="UP000438429"/>
    </source>
</evidence>
<feature type="region of interest" description="Disordered" evidence="1">
    <location>
        <begin position="1"/>
        <end position="45"/>
    </location>
</feature>
<gene>
    <name evidence="2" type="ORF">F2P81_003641</name>
</gene>
<comment type="caution">
    <text evidence="2">The sequence shown here is derived from an EMBL/GenBank/DDBJ whole genome shotgun (WGS) entry which is preliminary data.</text>
</comment>
<name>A0A6A4TER2_SCOMX</name>
<evidence type="ECO:0000313" key="2">
    <source>
        <dbReference type="EMBL" id="KAF0044483.1"/>
    </source>
</evidence>
<accession>A0A6A4TER2</accession>
<feature type="compositionally biased region" description="Polar residues" evidence="1">
    <location>
        <begin position="12"/>
        <end position="30"/>
    </location>
</feature>
<dbReference type="EMBL" id="VEVO01000003">
    <property type="protein sequence ID" value="KAF0044483.1"/>
    <property type="molecule type" value="Genomic_DNA"/>
</dbReference>
<reference evidence="2 3" key="1">
    <citation type="submission" date="2019-06" db="EMBL/GenBank/DDBJ databases">
        <title>Draft genomes of female and male turbot (Scophthalmus maximus).</title>
        <authorList>
            <person name="Xu H."/>
            <person name="Xu X.-W."/>
            <person name="Shao C."/>
            <person name="Chen S."/>
        </authorList>
    </citation>
    <scope>NUCLEOTIDE SEQUENCE [LARGE SCALE GENOMIC DNA]</scope>
    <source>
        <strain evidence="2">Ysfricsl-2016a</strain>
        <tissue evidence="2">Blood</tissue>
    </source>
</reference>
<dbReference type="Proteomes" id="UP000438429">
    <property type="component" value="Unassembled WGS sequence"/>
</dbReference>
<dbReference type="AlphaFoldDB" id="A0A6A4TER2"/>
<proteinExistence type="predicted"/>
<feature type="compositionally biased region" description="Basic residues" evidence="1">
    <location>
        <begin position="1"/>
        <end position="11"/>
    </location>
</feature>
<organism evidence="2 3">
    <name type="scientific">Scophthalmus maximus</name>
    <name type="common">Turbot</name>
    <name type="synonym">Psetta maxima</name>
    <dbReference type="NCBI Taxonomy" id="52904"/>
    <lineage>
        <taxon>Eukaryota</taxon>
        <taxon>Metazoa</taxon>
        <taxon>Chordata</taxon>
        <taxon>Craniata</taxon>
        <taxon>Vertebrata</taxon>
        <taxon>Euteleostomi</taxon>
        <taxon>Actinopterygii</taxon>
        <taxon>Neopterygii</taxon>
        <taxon>Teleostei</taxon>
        <taxon>Neoteleostei</taxon>
        <taxon>Acanthomorphata</taxon>
        <taxon>Carangaria</taxon>
        <taxon>Pleuronectiformes</taxon>
        <taxon>Pleuronectoidei</taxon>
        <taxon>Scophthalmidae</taxon>
        <taxon>Scophthalmus</taxon>
    </lineage>
</organism>
<sequence>MAAAMQRKKTQRPLTMNESISHQGYDNTKSPQRKGPTQPLNPPRLLTPCSSITLSPRCSASPPSSQPACLCVEPEVQDKVPALGSLTRKKGAKCEYRFGLMIGTFKVHNFGSFSFLTTNGDLQHFSINIGGQTKIRLPEPSVSNAMFDNHHVNISQLGAGEFSVIDQCDSVGSFPFHSYSSETGVRVYSRSITSTGHRPDRFGVIPSQQRYRLRRWQRLIRNILMTMSDSVILLSQHPD</sequence>
<evidence type="ECO:0000256" key="1">
    <source>
        <dbReference type="SAM" id="MobiDB-lite"/>
    </source>
</evidence>
<protein>
    <submittedName>
        <fullName evidence="2">Uncharacterized protein</fullName>
    </submittedName>
</protein>